<feature type="transmembrane region" description="Helical" evidence="1">
    <location>
        <begin position="77"/>
        <end position="99"/>
    </location>
</feature>
<evidence type="ECO:0000256" key="1">
    <source>
        <dbReference type="SAM" id="Phobius"/>
    </source>
</evidence>
<name>A0A8B8E9M2_CRAVI</name>
<dbReference type="KEGG" id="cvn:111132816"/>
<keyword evidence="1" id="KW-0472">Membrane</keyword>
<dbReference type="GeneID" id="111132816"/>
<protein>
    <submittedName>
        <fullName evidence="3">Uncharacterized protein LOC111132816</fullName>
    </submittedName>
</protein>
<sequence length="134" mass="15067">MAQCTCLSHQASTSSEENRAIIPTDDSFSISSIQPEDSIEFVSQVILVDDLPETPPRKRERYEKRQDEVERKKISRCVALSAILLLGVCIALMGVSFTLTSKIDEMVRNSNSVLRKHNLALTPHEPVTNESYFN</sequence>
<keyword evidence="1" id="KW-0812">Transmembrane</keyword>
<reference evidence="3" key="1">
    <citation type="submission" date="2025-08" db="UniProtKB">
        <authorList>
            <consortium name="RefSeq"/>
        </authorList>
    </citation>
    <scope>IDENTIFICATION</scope>
    <source>
        <tissue evidence="3">Whole sample</tissue>
    </source>
</reference>
<proteinExistence type="predicted"/>
<accession>A0A8B8E9M2</accession>
<keyword evidence="2" id="KW-1185">Reference proteome</keyword>
<dbReference type="OrthoDB" id="6129421at2759"/>
<keyword evidence="1" id="KW-1133">Transmembrane helix</keyword>
<gene>
    <name evidence="3" type="primary">LOC111132816</name>
</gene>
<dbReference type="RefSeq" id="XP_022336369.1">
    <property type="nucleotide sequence ID" value="XM_022480661.1"/>
</dbReference>
<dbReference type="AlphaFoldDB" id="A0A8B8E9M2"/>
<evidence type="ECO:0000313" key="2">
    <source>
        <dbReference type="Proteomes" id="UP000694844"/>
    </source>
</evidence>
<dbReference type="Proteomes" id="UP000694844">
    <property type="component" value="Chromosome 5"/>
</dbReference>
<organism evidence="2 3">
    <name type="scientific">Crassostrea virginica</name>
    <name type="common">Eastern oyster</name>
    <dbReference type="NCBI Taxonomy" id="6565"/>
    <lineage>
        <taxon>Eukaryota</taxon>
        <taxon>Metazoa</taxon>
        <taxon>Spiralia</taxon>
        <taxon>Lophotrochozoa</taxon>
        <taxon>Mollusca</taxon>
        <taxon>Bivalvia</taxon>
        <taxon>Autobranchia</taxon>
        <taxon>Pteriomorphia</taxon>
        <taxon>Ostreida</taxon>
        <taxon>Ostreoidea</taxon>
        <taxon>Ostreidae</taxon>
        <taxon>Crassostrea</taxon>
    </lineage>
</organism>
<evidence type="ECO:0000313" key="3">
    <source>
        <dbReference type="RefSeq" id="XP_022336369.1"/>
    </source>
</evidence>